<keyword evidence="5 6" id="KW-0949">S-adenosyl-L-methionine</keyword>
<dbReference type="PROSITE" id="PS00092">
    <property type="entry name" value="N6_MTASE"/>
    <property type="match status" value="1"/>
</dbReference>
<dbReference type="OrthoDB" id="9816072at2"/>
<dbReference type="InterPro" id="IPR046977">
    <property type="entry name" value="RsmC/RlmG"/>
</dbReference>
<comment type="subunit">
    <text evidence="6">Monomer.</text>
</comment>
<evidence type="ECO:0000256" key="6">
    <source>
        <dbReference type="HAMAP-Rule" id="MF_01862"/>
    </source>
</evidence>
<comment type="subcellular location">
    <subcellularLocation>
        <location evidence="6">Cytoplasm</location>
    </subcellularLocation>
</comment>
<name>A0A4D6YF21_9GAMM</name>
<evidence type="ECO:0000259" key="7">
    <source>
        <dbReference type="Pfam" id="PF05175"/>
    </source>
</evidence>
<keyword evidence="2 6" id="KW-0698">rRNA processing</keyword>
<sequence length="338" mass="39412">MLFSKNSQLILRHYKKFKTKKVFFSGNIQDTSSLLISSISIKIHYQKYYHWMKLSQNKIKNQNINTYFFLSKKIIKNYDTLVYYWPKNKNEAIFQLMHLLSLFSIGTEIFIVGENTSGVKSASTILDKWMKLEIIEKARNSILSSGFLIKNTKFSLKSFFQTHSWKNVLVKSLPGVFGYKKIDEGSKLLASTFKKSVRGKVLDIGCGSGFLSAYLSYFSPNAFFTLLDNNFYALISSKHTMQTNNNKSKILMSDLYSNVSDKFDLIISNPPFHNDLKKDFSMIKKIISESIKYLKYKGELRFVINSCFNFENLLKKTFKKYTIIEKTNKYKVYQLFLT</sequence>
<gene>
    <name evidence="6 9" type="primary">rsmC</name>
    <name evidence="9" type="ORF">D9V75_01580</name>
</gene>
<evidence type="ECO:0000256" key="2">
    <source>
        <dbReference type="ARBA" id="ARBA00022552"/>
    </source>
</evidence>
<dbReference type="PRINTS" id="PR00507">
    <property type="entry name" value="N12N6MTFRASE"/>
</dbReference>
<dbReference type="InterPro" id="IPR007848">
    <property type="entry name" value="Small_mtfrase_dom"/>
</dbReference>
<dbReference type="AlphaFoldDB" id="A0A4D6YF21"/>
<dbReference type="InterPro" id="IPR029063">
    <property type="entry name" value="SAM-dependent_MTases_sf"/>
</dbReference>
<reference evidence="9 10" key="2">
    <citation type="submission" date="2019-05" db="EMBL/GenBank/DDBJ databases">
        <title>Genome evolution of the obligate endosymbiont Buchnera aphidicola.</title>
        <authorList>
            <person name="Moran N.A."/>
        </authorList>
    </citation>
    <scope>NUCLEOTIDE SEQUENCE [LARGE SCALE GENOMIC DNA]</scope>
    <source>
        <strain evidence="9 10">Mst</strain>
    </source>
</reference>
<evidence type="ECO:0000256" key="5">
    <source>
        <dbReference type="ARBA" id="ARBA00022691"/>
    </source>
</evidence>
<dbReference type="EC" id="2.1.1.172" evidence="6"/>
<evidence type="ECO:0000313" key="9">
    <source>
        <dbReference type="EMBL" id="QCI24398.1"/>
    </source>
</evidence>
<dbReference type="GO" id="GO:0005737">
    <property type="term" value="C:cytoplasm"/>
    <property type="evidence" value="ECO:0007669"/>
    <property type="project" value="UniProtKB-SubCell"/>
</dbReference>
<keyword evidence="3 6" id="KW-0489">Methyltransferase</keyword>
<dbReference type="NCBIfam" id="NF007023">
    <property type="entry name" value="PRK09489.1"/>
    <property type="match status" value="1"/>
</dbReference>
<proteinExistence type="inferred from homology"/>
<dbReference type="RefSeq" id="WP_158343599.1">
    <property type="nucleotide sequence ID" value="NZ_CP034861.1"/>
</dbReference>
<dbReference type="PANTHER" id="PTHR47816:SF4">
    <property type="entry name" value="RIBOSOMAL RNA SMALL SUBUNIT METHYLTRANSFERASE C"/>
    <property type="match status" value="1"/>
</dbReference>
<dbReference type="EMBL" id="CP034861">
    <property type="protein sequence ID" value="QCI24398.1"/>
    <property type="molecule type" value="Genomic_DNA"/>
</dbReference>
<comment type="similarity">
    <text evidence="6">Belongs to the methyltransferase superfamily. RsmC family.</text>
</comment>
<dbReference type="CDD" id="cd02440">
    <property type="entry name" value="AdoMet_MTases"/>
    <property type="match status" value="1"/>
</dbReference>
<dbReference type="PANTHER" id="PTHR47816">
    <property type="entry name" value="RIBOSOMAL RNA SMALL SUBUNIT METHYLTRANSFERASE C"/>
    <property type="match status" value="1"/>
</dbReference>
<dbReference type="HAMAP" id="MF_01862">
    <property type="entry name" value="16SrRNA_methyltr_C"/>
    <property type="match status" value="1"/>
</dbReference>
<comment type="catalytic activity">
    <reaction evidence="6">
        <text>guanosine(1207) in 16S rRNA + S-adenosyl-L-methionine = N(2)-methylguanosine(1207) in 16S rRNA + S-adenosyl-L-homocysteine + H(+)</text>
        <dbReference type="Rhea" id="RHEA:42736"/>
        <dbReference type="Rhea" id="RHEA-COMP:10213"/>
        <dbReference type="Rhea" id="RHEA-COMP:10214"/>
        <dbReference type="ChEBI" id="CHEBI:15378"/>
        <dbReference type="ChEBI" id="CHEBI:57856"/>
        <dbReference type="ChEBI" id="CHEBI:59789"/>
        <dbReference type="ChEBI" id="CHEBI:74269"/>
        <dbReference type="ChEBI" id="CHEBI:74481"/>
        <dbReference type="EC" id="2.1.1.172"/>
    </reaction>
</comment>
<keyword evidence="1 6" id="KW-0963">Cytoplasm</keyword>
<dbReference type="InterPro" id="IPR013675">
    <property type="entry name" value="Mtase_sm_N"/>
</dbReference>
<organism evidence="9 10">
    <name type="scientific">Buchnera aphidicola</name>
    <name type="common">Muscaphis stroyani</name>
    <dbReference type="NCBI Taxonomy" id="1241869"/>
    <lineage>
        <taxon>Bacteria</taxon>
        <taxon>Pseudomonadati</taxon>
        <taxon>Pseudomonadota</taxon>
        <taxon>Gammaproteobacteria</taxon>
        <taxon>Enterobacterales</taxon>
        <taxon>Erwiniaceae</taxon>
        <taxon>Buchnera</taxon>
    </lineage>
</organism>
<reference evidence="9 10" key="1">
    <citation type="submission" date="2018-12" db="EMBL/GenBank/DDBJ databases">
        <authorList>
            <person name="Chong R.A."/>
        </authorList>
    </citation>
    <scope>NUCLEOTIDE SEQUENCE [LARGE SCALE GENOMIC DNA]</scope>
    <source>
        <strain evidence="9 10">Mst</strain>
    </source>
</reference>
<dbReference type="SUPFAM" id="SSF53335">
    <property type="entry name" value="S-adenosyl-L-methionine-dependent methyltransferases"/>
    <property type="match status" value="1"/>
</dbReference>
<dbReference type="Proteomes" id="UP000298673">
    <property type="component" value="Chromosome"/>
</dbReference>
<dbReference type="Pfam" id="PF05175">
    <property type="entry name" value="MTS"/>
    <property type="match status" value="1"/>
</dbReference>
<evidence type="ECO:0000313" key="10">
    <source>
        <dbReference type="Proteomes" id="UP000298673"/>
    </source>
</evidence>
<keyword evidence="4 6" id="KW-0808">Transferase</keyword>
<dbReference type="GO" id="GO:0052914">
    <property type="term" value="F:16S rRNA (guanine(1207)-N(2))-methyltransferase activity"/>
    <property type="evidence" value="ECO:0007669"/>
    <property type="project" value="UniProtKB-EC"/>
</dbReference>
<dbReference type="GO" id="GO:0003676">
    <property type="term" value="F:nucleic acid binding"/>
    <property type="evidence" value="ECO:0007669"/>
    <property type="project" value="InterPro"/>
</dbReference>
<feature type="domain" description="Methyltransferase small" evidence="7">
    <location>
        <begin position="169"/>
        <end position="334"/>
    </location>
</feature>
<protein>
    <recommendedName>
        <fullName evidence="6">Ribosomal RNA small subunit methyltransferase C</fullName>
        <ecNumber evidence="6">2.1.1.172</ecNumber>
    </recommendedName>
    <alternativeName>
        <fullName evidence="6">16S rRNA m2G1207 methyltransferase</fullName>
    </alternativeName>
    <alternativeName>
        <fullName evidence="6">rRNA (guanine-N(2)-)-methyltransferase RsmC</fullName>
    </alternativeName>
</protein>
<evidence type="ECO:0000256" key="4">
    <source>
        <dbReference type="ARBA" id="ARBA00022679"/>
    </source>
</evidence>
<dbReference type="InterPro" id="IPR002052">
    <property type="entry name" value="DNA_methylase_N6_adenine_CS"/>
</dbReference>
<evidence type="ECO:0000259" key="8">
    <source>
        <dbReference type="Pfam" id="PF08468"/>
    </source>
</evidence>
<evidence type="ECO:0000256" key="3">
    <source>
        <dbReference type="ARBA" id="ARBA00022603"/>
    </source>
</evidence>
<comment type="function">
    <text evidence="6">Specifically methylates the guanine in position 1207 of 16S rRNA in the 30S particle.</text>
</comment>
<accession>A0A4D6YF21</accession>
<feature type="domain" description="Methyltransferase small N-terminal" evidence="8">
    <location>
        <begin position="7"/>
        <end position="162"/>
    </location>
</feature>
<dbReference type="Gene3D" id="3.40.50.150">
    <property type="entry name" value="Vaccinia Virus protein VP39"/>
    <property type="match status" value="2"/>
</dbReference>
<dbReference type="Pfam" id="PF08468">
    <property type="entry name" value="MTS_N"/>
    <property type="match status" value="1"/>
</dbReference>
<dbReference type="InterPro" id="IPR023543">
    <property type="entry name" value="rRNA_ssu_MeTfrase_C"/>
</dbReference>
<evidence type="ECO:0000256" key="1">
    <source>
        <dbReference type="ARBA" id="ARBA00022490"/>
    </source>
</evidence>